<evidence type="ECO:0000313" key="3">
    <source>
        <dbReference type="Proteomes" id="UP000538147"/>
    </source>
</evidence>
<dbReference type="PANTHER" id="PTHR47738">
    <property type="entry name" value="PTS SYSTEM FRUCTOSE-LIKE EIIA COMPONENT-RELATED"/>
    <property type="match status" value="1"/>
</dbReference>
<reference evidence="2 3" key="1">
    <citation type="submission" date="2020-08" db="EMBL/GenBank/DDBJ databases">
        <title>Genomic Encyclopedia of Type Strains, Phase IV (KMG-IV): sequencing the most valuable type-strain genomes for metagenomic binning, comparative biology and taxonomic classification.</title>
        <authorList>
            <person name="Goeker M."/>
        </authorList>
    </citation>
    <scope>NUCLEOTIDE SEQUENCE [LARGE SCALE GENOMIC DNA]</scope>
    <source>
        <strain evidence="2 3">DSM 102189</strain>
    </source>
</reference>
<protein>
    <submittedName>
        <fullName evidence="2">PTS system nitrogen regulatory IIA component</fullName>
    </submittedName>
</protein>
<evidence type="ECO:0000259" key="1">
    <source>
        <dbReference type="PROSITE" id="PS51094"/>
    </source>
</evidence>
<dbReference type="InterPro" id="IPR016152">
    <property type="entry name" value="PTrfase/Anion_transptr"/>
</dbReference>
<dbReference type="Pfam" id="PF00359">
    <property type="entry name" value="PTS_EIIA_2"/>
    <property type="match status" value="1"/>
</dbReference>
<accession>A0A841L3H7</accession>
<sequence length="159" mass="16268">MSGGDFADLLRGDAIFLGVEAGDKSALLAACAQAAAPLAGLPASFILERVRERETLGTTGFGQGVAIPHARLAGLDAVTIVVVRPAKPLDYGALDGEPVDLVVMLLSPEGAGADHLKALARISRALRNRRILAAMRAAPSADALFAAIDSPAMSENQAA</sequence>
<dbReference type="EMBL" id="JACIIV010000009">
    <property type="protein sequence ID" value="MBB6227389.1"/>
    <property type="molecule type" value="Genomic_DNA"/>
</dbReference>
<dbReference type="InterPro" id="IPR002178">
    <property type="entry name" value="PTS_EIIA_type-2_dom"/>
</dbReference>
<feature type="domain" description="PTS EIIA type-2" evidence="1">
    <location>
        <begin position="8"/>
        <end position="151"/>
    </location>
</feature>
<organism evidence="2 3">
    <name type="scientific">Polymorphobacter multimanifer</name>
    <dbReference type="NCBI Taxonomy" id="1070431"/>
    <lineage>
        <taxon>Bacteria</taxon>
        <taxon>Pseudomonadati</taxon>
        <taxon>Pseudomonadota</taxon>
        <taxon>Alphaproteobacteria</taxon>
        <taxon>Sphingomonadales</taxon>
        <taxon>Sphingosinicellaceae</taxon>
        <taxon>Polymorphobacter</taxon>
    </lineage>
</organism>
<dbReference type="CDD" id="cd00211">
    <property type="entry name" value="PTS_IIA_fru"/>
    <property type="match status" value="1"/>
</dbReference>
<comment type="caution">
    <text evidence="2">The sequence shown here is derived from an EMBL/GenBank/DDBJ whole genome shotgun (WGS) entry which is preliminary data.</text>
</comment>
<evidence type="ECO:0000313" key="2">
    <source>
        <dbReference type="EMBL" id="MBB6227389.1"/>
    </source>
</evidence>
<gene>
    <name evidence="2" type="ORF">FHS79_001555</name>
</gene>
<dbReference type="GO" id="GO:0030295">
    <property type="term" value="F:protein kinase activator activity"/>
    <property type="evidence" value="ECO:0007669"/>
    <property type="project" value="TreeGrafter"/>
</dbReference>
<keyword evidence="3" id="KW-1185">Reference proteome</keyword>
<dbReference type="PANTHER" id="PTHR47738:SF1">
    <property type="entry name" value="NITROGEN REGULATORY PROTEIN"/>
    <property type="match status" value="1"/>
</dbReference>
<proteinExistence type="predicted"/>
<dbReference type="InterPro" id="IPR051541">
    <property type="entry name" value="PTS_SugarTrans_NitroReg"/>
</dbReference>
<name>A0A841L3H7_9SPHN</name>
<dbReference type="AlphaFoldDB" id="A0A841L3H7"/>
<dbReference type="PROSITE" id="PS51094">
    <property type="entry name" value="PTS_EIIA_TYPE_2"/>
    <property type="match status" value="1"/>
</dbReference>
<dbReference type="PROSITE" id="PS00372">
    <property type="entry name" value="PTS_EIIA_TYPE_2_HIS"/>
    <property type="match status" value="1"/>
</dbReference>
<dbReference type="Gene3D" id="3.40.930.10">
    <property type="entry name" value="Mannitol-specific EII, Chain A"/>
    <property type="match status" value="1"/>
</dbReference>
<dbReference type="RefSeq" id="WP_184197854.1">
    <property type="nucleotide sequence ID" value="NZ_BMOX01000093.1"/>
</dbReference>
<dbReference type="SUPFAM" id="SSF55804">
    <property type="entry name" value="Phoshotransferase/anion transport protein"/>
    <property type="match status" value="1"/>
</dbReference>
<dbReference type="Proteomes" id="UP000538147">
    <property type="component" value="Unassembled WGS sequence"/>
</dbReference>